<dbReference type="InterPro" id="IPR035396">
    <property type="entry name" value="Bac_rhamnosid6H"/>
</dbReference>
<dbReference type="RefSeq" id="WP_212193236.1">
    <property type="nucleotide sequence ID" value="NZ_JAGTAR010000054.1"/>
</dbReference>
<dbReference type="PANTHER" id="PTHR34987:SF2">
    <property type="entry name" value="B, PUTATIVE (AFU_ORTHOLOGUE AFUA_7G05040)-RELATED"/>
    <property type="match status" value="1"/>
</dbReference>
<evidence type="ECO:0000259" key="4">
    <source>
        <dbReference type="Pfam" id="PF17389"/>
    </source>
</evidence>
<reference evidence="5" key="1">
    <citation type="journal article" date="2018" name="Int. J. Syst. Evol. Microbiol.">
        <title>Carboxylicivirga sediminis sp. nov., isolated from coastal sediment.</title>
        <authorList>
            <person name="Wang F.Q."/>
            <person name="Ren L.H."/>
            <person name="Zou R.J."/>
            <person name="Sun Y.Z."/>
            <person name="Liu X.J."/>
            <person name="Jiang F."/>
            <person name="Liu L.J."/>
        </authorList>
    </citation>
    <scope>NUCLEOTIDE SEQUENCE</scope>
    <source>
        <strain evidence="5">JR1</strain>
    </source>
</reference>
<protein>
    <submittedName>
        <fullName evidence="5">Family 78 glycoside hydrolase catalytic domain</fullName>
    </submittedName>
</protein>
<dbReference type="GO" id="GO:0016787">
    <property type="term" value="F:hydrolase activity"/>
    <property type="evidence" value="ECO:0007669"/>
    <property type="project" value="UniProtKB-KW"/>
</dbReference>
<dbReference type="AlphaFoldDB" id="A0A941J2Y9"/>
<feature type="domain" description="Alpha-L-rhamnosidase concanavalin-like" evidence="2">
    <location>
        <begin position="286"/>
        <end position="359"/>
    </location>
</feature>
<sequence>MRYFFFSILFSLLFFKASAIEKHWAAKWIWAEEELQAEAVLARKSFELSASPKQAIVKITASDFYQLYINGQYVNRGAARSTAHHQSYDCIDVKGFLREGKNLIAVRAVFEPGAQSYQFESRAGLLVQMEVDNQVIVSDDSWRLMEDSSWDKESPVISRFQRDVCDNVDMRSYSHAWFTGDFDDSSWSFAHELMRNAGWPAHQKGVRATASINPWIKLVKRDIPMLKEELLLKPTLILTKNYIEYPQGLVGEKILLDGTIDKAISKGNSKNENFKLNFKTGVKGSLLLFDFGEVMNGFPLIDMEGKSGTQIRVLCAPYVLNNHFCASLVDAKYEDRITLSGKRDLWEASYFKPCRYMAVWVENSGYPVTINQIALRHISYPFEQKGLMESADAPWVKDFFTASAKTIEICTTDAITDNYRERRQYAQTGYYGALGNYYTFGDMALQRRYLIQIAQEQMADGIMPAYAPLAISDYMVILDSNCFWLKSLWNYYLYSGDEKTVRQLLPAAERLLELLDGFTNENCLIDNPPYAYWLDHAVNDRSGANFTLNAHYLEALENYAELLNWLKLDDSDSYKSKAQILRSSLQKLFWNDKAGLFVDAVIDGEQSYKVSEHANAMALALNIAIEEQGERIAQRLLKKDDHNFVMRTSGMAVVTPAMSYYLHKGLCEYGFVRESFELFTRRFRHMLADDTNQTLWEEWWLHGSGRTGEFMPGKTRSDAQTESAFPPALFAGYLFGLKPVEPGLKRWALNYIDSGVENLKGVIPVGNAQMQIEWKAGKKQSLKLVIPQGIQIDVDIKSLDAKGTVWVNKQELGGDATTLNLTEGEYNIIF</sequence>
<dbReference type="Gene3D" id="1.50.10.10">
    <property type="match status" value="1"/>
</dbReference>
<feature type="domain" description="Alpha-L-rhamnosidase six-hairpin glycosidase" evidence="4">
    <location>
        <begin position="391"/>
        <end position="699"/>
    </location>
</feature>
<dbReference type="Pfam" id="PF17389">
    <property type="entry name" value="Bac_rhamnosid6H"/>
    <property type="match status" value="1"/>
</dbReference>
<dbReference type="InterPro" id="IPR013737">
    <property type="entry name" value="Bac_rhamnosid_N"/>
</dbReference>
<dbReference type="SUPFAM" id="SSF48208">
    <property type="entry name" value="Six-hairpin glycosidases"/>
    <property type="match status" value="1"/>
</dbReference>
<dbReference type="EMBL" id="JAGTAR010000054">
    <property type="protein sequence ID" value="MBR8538212.1"/>
    <property type="molecule type" value="Genomic_DNA"/>
</dbReference>
<gene>
    <name evidence="5" type="ORF">KDU71_21755</name>
</gene>
<feature type="chain" id="PRO_5037511520" evidence="1">
    <location>
        <begin position="20"/>
        <end position="830"/>
    </location>
</feature>
<feature type="domain" description="Bacterial alpha-L-rhamnosidase N-terminal" evidence="3">
    <location>
        <begin position="52"/>
        <end position="198"/>
    </location>
</feature>
<dbReference type="InterPro" id="IPR008928">
    <property type="entry name" value="6-hairpin_glycosidase_sf"/>
</dbReference>
<evidence type="ECO:0000256" key="1">
    <source>
        <dbReference type="SAM" id="SignalP"/>
    </source>
</evidence>
<reference evidence="5" key="2">
    <citation type="submission" date="2021-04" db="EMBL/GenBank/DDBJ databases">
        <authorList>
            <person name="Zhang T."/>
            <person name="Zhang Y."/>
            <person name="Lu D."/>
            <person name="Zuo D."/>
            <person name="Du Z."/>
        </authorList>
    </citation>
    <scope>NUCLEOTIDE SEQUENCE</scope>
    <source>
        <strain evidence="5">JR1</strain>
    </source>
</reference>
<dbReference type="InterPro" id="IPR008902">
    <property type="entry name" value="Rhamnosid_concanavalin"/>
</dbReference>
<dbReference type="Gene3D" id="2.60.420.10">
    <property type="entry name" value="Maltose phosphorylase, domain 3"/>
    <property type="match status" value="1"/>
</dbReference>
<evidence type="ECO:0000259" key="3">
    <source>
        <dbReference type="Pfam" id="PF08531"/>
    </source>
</evidence>
<dbReference type="Pfam" id="PF05592">
    <property type="entry name" value="Bac_rhamnosid"/>
    <property type="match status" value="1"/>
</dbReference>
<keyword evidence="5" id="KW-0378">Hydrolase</keyword>
<organism evidence="5 6">
    <name type="scientific">Carboxylicivirga sediminis</name>
    <dbReference type="NCBI Taxonomy" id="2006564"/>
    <lineage>
        <taxon>Bacteria</taxon>
        <taxon>Pseudomonadati</taxon>
        <taxon>Bacteroidota</taxon>
        <taxon>Bacteroidia</taxon>
        <taxon>Marinilabiliales</taxon>
        <taxon>Marinilabiliaceae</taxon>
        <taxon>Carboxylicivirga</taxon>
    </lineage>
</organism>
<evidence type="ECO:0000313" key="5">
    <source>
        <dbReference type="EMBL" id="MBR8538212.1"/>
    </source>
</evidence>
<evidence type="ECO:0000259" key="2">
    <source>
        <dbReference type="Pfam" id="PF05592"/>
    </source>
</evidence>
<dbReference type="Gene3D" id="2.60.120.260">
    <property type="entry name" value="Galactose-binding domain-like"/>
    <property type="match status" value="2"/>
</dbReference>
<feature type="signal peptide" evidence="1">
    <location>
        <begin position="1"/>
        <end position="19"/>
    </location>
</feature>
<dbReference type="Pfam" id="PF08531">
    <property type="entry name" value="Bac_rhamnosid_N"/>
    <property type="match status" value="1"/>
</dbReference>
<dbReference type="PANTHER" id="PTHR34987">
    <property type="entry name" value="C, PUTATIVE (AFU_ORTHOLOGUE AFUA_3G02880)-RELATED"/>
    <property type="match status" value="1"/>
</dbReference>
<name>A0A941J2Y9_9BACT</name>
<dbReference type="InterPro" id="IPR012341">
    <property type="entry name" value="6hp_glycosidase-like_sf"/>
</dbReference>
<accession>A0A941J2Y9</accession>
<comment type="caution">
    <text evidence="5">The sequence shown here is derived from an EMBL/GenBank/DDBJ whole genome shotgun (WGS) entry which is preliminary data.</text>
</comment>
<keyword evidence="6" id="KW-1185">Reference proteome</keyword>
<proteinExistence type="predicted"/>
<dbReference type="Proteomes" id="UP000679220">
    <property type="component" value="Unassembled WGS sequence"/>
</dbReference>
<keyword evidence="1" id="KW-0732">Signal</keyword>
<dbReference type="SUPFAM" id="SSF49785">
    <property type="entry name" value="Galactose-binding domain-like"/>
    <property type="match status" value="1"/>
</dbReference>
<dbReference type="InterPro" id="IPR008979">
    <property type="entry name" value="Galactose-bd-like_sf"/>
</dbReference>
<dbReference type="GO" id="GO:0005975">
    <property type="term" value="P:carbohydrate metabolic process"/>
    <property type="evidence" value="ECO:0007669"/>
    <property type="project" value="InterPro"/>
</dbReference>
<evidence type="ECO:0000313" key="6">
    <source>
        <dbReference type="Proteomes" id="UP000679220"/>
    </source>
</evidence>